<keyword evidence="3" id="KW-1185">Reference proteome</keyword>
<protein>
    <submittedName>
        <fullName evidence="2">Uncharacterized protein</fullName>
    </submittedName>
</protein>
<evidence type="ECO:0000313" key="3">
    <source>
        <dbReference type="Proteomes" id="UP000299102"/>
    </source>
</evidence>
<dbReference type="EMBL" id="BGZK01000688">
    <property type="protein sequence ID" value="GBP56275.1"/>
    <property type="molecule type" value="Genomic_DNA"/>
</dbReference>
<sequence length="146" mass="15689">MSVLSGLTKADFKTASDGLLELSEERLRAVMRTEPITHVYHVEERPFARQVQVRKQVVTAPTRDDGAGGAAVSACPRPRKAAHRSPPGDATRCLVAFVARQTLVAPVIALFVGPAAVSAAPPAHDRFRPPHYGRSVSFPRLLSSGQ</sequence>
<accession>A0A4C1X1T7</accession>
<feature type="region of interest" description="Disordered" evidence="1">
    <location>
        <begin position="60"/>
        <end position="88"/>
    </location>
</feature>
<proteinExistence type="predicted"/>
<evidence type="ECO:0000313" key="2">
    <source>
        <dbReference type="EMBL" id="GBP56275.1"/>
    </source>
</evidence>
<dbReference type="OrthoDB" id="8041353at2759"/>
<organism evidence="2 3">
    <name type="scientific">Eumeta variegata</name>
    <name type="common">Bagworm moth</name>
    <name type="synonym">Eumeta japonica</name>
    <dbReference type="NCBI Taxonomy" id="151549"/>
    <lineage>
        <taxon>Eukaryota</taxon>
        <taxon>Metazoa</taxon>
        <taxon>Ecdysozoa</taxon>
        <taxon>Arthropoda</taxon>
        <taxon>Hexapoda</taxon>
        <taxon>Insecta</taxon>
        <taxon>Pterygota</taxon>
        <taxon>Neoptera</taxon>
        <taxon>Endopterygota</taxon>
        <taxon>Lepidoptera</taxon>
        <taxon>Glossata</taxon>
        <taxon>Ditrysia</taxon>
        <taxon>Tineoidea</taxon>
        <taxon>Psychidae</taxon>
        <taxon>Oiketicinae</taxon>
        <taxon>Eumeta</taxon>
    </lineage>
</organism>
<comment type="caution">
    <text evidence="2">The sequence shown here is derived from an EMBL/GenBank/DDBJ whole genome shotgun (WGS) entry which is preliminary data.</text>
</comment>
<name>A0A4C1X1T7_EUMVA</name>
<dbReference type="AlphaFoldDB" id="A0A4C1X1T7"/>
<evidence type="ECO:0000256" key="1">
    <source>
        <dbReference type="SAM" id="MobiDB-lite"/>
    </source>
</evidence>
<gene>
    <name evidence="2" type="ORF">EVAR_37350_1</name>
</gene>
<reference evidence="2 3" key="1">
    <citation type="journal article" date="2019" name="Commun. Biol.">
        <title>The bagworm genome reveals a unique fibroin gene that provides high tensile strength.</title>
        <authorList>
            <person name="Kono N."/>
            <person name="Nakamura H."/>
            <person name="Ohtoshi R."/>
            <person name="Tomita M."/>
            <person name="Numata K."/>
            <person name="Arakawa K."/>
        </authorList>
    </citation>
    <scope>NUCLEOTIDE SEQUENCE [LARGE SCALE GENOMIC DNA]</scope>
</reference>
<dbReference type="Proteomes" id="UP000299102">
    <property type="component" value="Unassembled WGS sequence"/>
</dbReference>